<feature type="non-terminal residue" evidence="1">
    <location>
        <position position="64"/>
    </location>
</feature>
<evidence type="ECO:0000313" key="2">
    <source>
        <dbReference type="Proteomes" id="UP000265618"/>
    </source>
</evidence>
<accession>A0A391NUB4</accession>
<sequence length="64" mass="7254">YHALTSRQLKSISPSPKLVSEAHTLDLSMYLEEVETSISLFSYGQKHMMAVVNVIVEIAINNRY</sequence>
<evidence type="ECO:0000313" key="1">
    <source>
        <dbReference type="EMBL" id="GCA64804.1"/>
    </source>
</evidence>
<proteinExistence type="predicted"/>
<name>A0A391NUB4_9EUKA</name>
<gene>
    <name evidence="1" type="ORF">KIPB_015428</name>
</gene>
<comment type="caution">
    <text evidence="1">The sequence shown here is derived from an EMBL/GenBank/DDBJ whole genome shotgun (WGS) entry which is preliminary data.</text>
</comment>
<keyword evidence="2" id="KW-1185">Reference proteome</keyword>
<dbReference type="Proteomes" id="UP000265618">
    <property type="component" value="Unassembled WGS sequence"/>
</dbReference>
<dbReference type="EMBL" id="BDIP01008639">
    <property type="protein sequence ID" value="GCA64804.1"/>
    <property type="molecule type" value="Genomic_DNA"/>
</dbReference>
<dbReference type="AlphaFoldDB" id="A0A391NUB4"/>
<feature type="non-terminal residue" evidence="1">
    <location>
        <position position="1"/>
    </location>
</feature>
<organism evidence="1 2">
    <name type="scientific">Kipferlia bialata</name>
    <dbReference type="NCBI Taxonomy" id="797122"/>
    <lineage>
        <taxon>Eukaryota</taxon>
        <taxon>Metamonada</taxon>
        <taxon>Carpediemonas-like organisms</taxon>
        <taxon>Kipferlia</taxon>
    </lineage>
</organism>
<protein>
    <submittedName>
        <fullName evidence="1">Uncharacterized protein</fullName>
    </submittedName>
</protein>
<reference evidence="1 2" key="1">
    <citation type="journal article" date="2018" name="PLoS ONE">
        <title>The draft genome of Kipferlia bialata reveals reductive genome evolution in fornicate parasites.</title>
        <authorList>
            <person name="Tanifuji G."/>
            <person name="Takabayashi S."/>
            <person name="Kume K."/>
            <person name="Takagi M."/>
            <person name="Nakayama T."/>
            <person name="Kamikawa R."/>
            <person name="Inagaki Y."/>
            <person name="Hashimoto T."/>
        </authorList>
    </citation>
    <scope>NUCLEOTIDE SEQUENCE [LARGE SCALE GENOMIC DNA]</scope>
    <source>
        <strain evidence="1">NY0173</strain>
    </source>
</reference>